<reference evidence="6 7" key="1">
    <citation type="journal article" date="2017" name="Genome Announc.">
        <title>Complete Genome Sequences of Two Acetylene-Fermenting Pelobacter acetylenicus Strains.</title>
        <authorList>
            <person name="Sutton J.M."/>
            <person name="Baesman S.M."/>
            <person name="Fierst J.L."/>
            <person name="Poret-Peterson A.T."/>
            <person name="Oremland R.S."/>
            <person name="Dunlap D.S."/>
            <person name="Akob D.M."/>
        </authorList>
    </citation>
    <scope>NUCLEOTIDE SEQUENCE [LARGE SCALE GENOMIC DNA]</scope>
    <source>
        <strain evidence="6 7">SFB93</strain>
    </source>
</reference>
<dbReference type="InterPro" id="IPR018490">
    <property type="entry name" value="cNMP-bd_dom_sf"/>
</dbReference>
<dbReference type="SUPFAM" id="SSF51206">
    <property type="entry name" value="cAMP-binding domain-like"/>
    <property type="match status" value="1"/>
</dbReference>
<organism evidence="6 7">
    <name type="scientific">Syntrophotalea acetylenivorans</name>
    <dbReference type="NCBI Taxonomy" id="1842532"/>
    <lineage>
        <taxon>Bacteria</taxon>
        <taxon>Pseudomonadati</taxon>
        <taxon>Thermodesulfobacteriota</taxon>
        <taxon>Desulfuromonadia</taxon>
        <taxon>Desulfuromonadales</taxon>
        <taxon>Syntrophotaleaceae</taxon>
        <taxon>Syntrophotalea</taxon>
    </lineage>
</organism>
<keyword evidence="7" id="KW-1185">Reference proteome</keyword>
<accession>A0A1L3GPD4</accession>
<evidence type="ECO:0000256" key="3">
    <source>
        <dbReference type="ARBA" id="ARBA00023163"/>
    </source>
</evidence>
<keyword evidence="2" id="KW-0238">DNA-binding</keyword>
<dbReference type="Pfam" id="PF00027">
    <property type="entry name" value="cNMP_binding"/>
    <property type="match status" value="1"/>
</dbReference>
<dbReference type="InterPro" id="IPR012318">
    <property type="entry name" value="HTH_CRP"/>
</dbReference>
<dbReference type="PRINTS" id="PR00034">
    <property type="entry name" value="HTHCRP"/>
</dbReference>
<dbReference type="InterPro" id="IPR036388">
    <property type="entry name" value="WH-like_DNA-bd_sf"/>
</dbReference>
<dbReference type="Proteomes" id="UP000182517">
    <property type="component" value="Chromosome"/>
</dbReference>
<evidence type="ECO:0000259" key="4">
    <source>
        <dbReference type="PROSITE" id="PS50042"/>
    </source>
</evidence>
<evidence type="ECO:0000313" key="7">
    <source>
        <dbReference type="Proteomes" id="UP000182517"/>
    </source>
</evidence>
<dbReference type="PROSITE" id="PS51063">
    <property type="entry name" value="HTH_CRP_2"/>
    <property type="match status" value="1"/>
</dbReference>
<dbReference type="STRING" id="1842532.A7E78_07950"/>
<dbReference type="Pfam" id="PF13545">
    <property type="entry name" value="HTH_Crp_2"/>
    <property type="match status" value="1"/>
</dbReference>
<name>A0A1L3GPD4_9BACT</name>
<dbReference type="SMART" id="SM00100">
    <property type="entry name" value="cNMP"/>
    <property type="match status" value="1"/>
</dbReference>
<evidence type="ECO:0000313" key="6">
    <source>
        <dbReference type="EMBL" id="APG27774.1"/>
    </source>
</evidence>
<dbReference type="GO" id="GO:0005829">
    <property type="term" value="C:cytosol"/>
    <property type="evidence" value="ECO:0007669"/>
    <property type="project" value="TreeGrafter"/>
</dbReference>
<dbReference type="RefSeq" id="WP_072283741.1">
    <property type="nucleotide sequence ID" value="NZ_CP015519.1"/>
</dbReference>
<sequence>MERNKAIELFLKRFFGRTSEDLYELIDDISVMQKRNKKEVLFLEGEEGSALHFLVSGRVKLYRSNEEGKEAVIRFVQQGEFFAEILLELRNRYPVNALALEDCNLLLIDVHRLFEKIQQTPGLAMSLIGALSKRISYLLNRVEQLAIADVRERFVRYLHLLDQTHRTGVVFLPAPKREIALLLGTTPETFSRLLKKLSDEGLIQASGKTIQLLAGFKELTENTNG</sequence>
<dbReference type="InterPro" id="IPR014710">
    <property type="entry name" value="RmlC-like_jellyroll"/>
</dbReference>
<evidence type="ECO:0000256" key="2">
    <source>
        <dbReference type="ARBA" id="ARBA00023125"/>
    </source>
</evidence>
<dbReference type="Gene3D" id="2.60.120.10">
    <property type="entry name" value="Jelly Rolls"/>
    <property type="match status" value="1"/>
</dbReference>
<gene>
    <name evidence="6" type="ORF">A7E78_07950</name>
</gene>
<dbReference type="SUPFAM" id="SSF46785">
    <property type="entry name" value="Winged helix' DNA-binding domain"/>
    <property type="match status" value="1"/>
</dbReference>
<dbReference type="PANTHER" id="PTHR24567:SF26">
    <property type="entry name" value="REGULATORY PROTEIN YEIL"/>
    <property type="match status" value="1"/>
</dbReference>
<keyword evidence="3" id="KW-0804">Transcription</keyword>
<proteinExistence type="predicted"/>
<keyword evidence="1" id="KW-0805">Transcription regulation</keyword>
<dbReference type="PROSITE" id="PS50042">
    <property type="entry name" value="CNMP_BINDING_3"/>
    <property type="match status" value="1"/>
</dbReference>
<protein>
    <submittedName>
        <fullName evidence="6">Crp/Fnr family transcriptional regulator</fullName>
    </submittedName>
</protein>
<dbReference type="GO" id="GO:0003677">
    <property type="term" value="F:DNA binding"/>
    <property type="evidence" value="ECO:0007669"/>
    <property type="project" value="UniProtKB-KW"/>
</dbReference>
<feature type="domain" description="Cyclic nucleotide-binding" evidence="4">
    <location>
        <begin position="13"/>
        <end position="134"/>
    </location>
</feature>
<dbReference type="Gene3D" id="1.10.10.10">
    <property type="entry name" value="Winged helix-like DNA-binding domain superfamily/Winged helix DNA-binding domain"/>
    <property type="match status" value="1"/>
</dbReference>
<dbReference type="InterPro" id="IPR000595">
    <property type="entry name" value="cNMP-bd_dom"/>
</dbReference>
<evidence type="ECO:0000259" key="5">
    <source>
        <dbReference type="PROSITE" id="PS51063"/>
    </source>
</evidence>
<dbReference type="SMART" id="SM00419">
    <property type="entry name" value="HTH_CRP"/>
    <property type="match status" value="1"/>
</dbReference>
<feature type="domain" description="HTH crp-type" evidence="5">
    <location>
        <begin position="148"/>
        <end position="216"/>
    </location>
</feature>
<dbReference type="InterPro" id="IPR036390">
    <property type="entry name" value="WH_DNA-bd_sf"/>
</dbReference>
<dbReference type="KEGG" id="pef:A7E78_07950"/>
<dbReference type="OrthoDB" id="892842at2"/>
<dbReference type="PANTHER" id="PTHR24567">
    <property type="entry name" value="CRP FAMILY TRANSCRIPTIONAL REGULATORY PROTEIN"/>
    <property type="match status" value="1"/>
</dbReference>
<dbReference type="GO" id="GO:0003700">
    <property type="term" value="F:DNA-binding transcription factor activity"/>
    <property type="evidence" value="ECO:0007669"/>
    <property type="project" value="TreeGrafter"/>
</dbReference>
<dbReference type="CDD" id="cd00038">
    <property type="entry name" value="CAP_ED"/>
    <property type="match status" value="1"/>
</dbReference>
<evidence type="ECO:0000256" key="1">
    <source>
        <dbReference type="ARBA" id="ARBA00023015"/>
    </source>
</evidence>
<dbReference type="AlphaFoldDB" id="A0A1L3GPD4"/>
<dbReference type="EMBL" id="CP015519">
    <property type="protein sequence ID" value="APG27774.1"/>
    <property type="molecule type" value="Genomic_DNA"/>
</dbReference>
<dbReference type="InterPro" id="IPR050397">
    <property type="entry name" value="Env_Response_Regulators"/>
</dbReference>